<proteinExistence type="predicted"/>
<comment type="caution">
    <text evidence="1">The sequence shown here is derived from an EMBL/GenBank/DDBJ whole genome shotgun (WGS) entry which is preliminary data.</text>
</comment>
<evidence type="ECO:0000313" key="2">
    <source>
        <dbReference type="Proteomes" id="UP000277999"/>
    </source>
</evidence>
<name>A0A3M0T830_9CLOT</name>
<dbReference type="Proteomes" id="UP000277999">
    <property type="component" value="Unassembled WGS sequence"/>
</dbReference>
<gene>
    <name evidence="1" type="ORF">D9O40_03780</name>
</gene>
<sequence length="261" mass="30151">MSINFDKFALRPGLVNKQGQLPDPSELVCIEVPKIFDQCLIKKCLIYSEGPDTDKTDCELRSNIITDPKRYIESRDFNIKLISIDKIPLKKKEDFKKIIISYIISFYADYIDNNGINKSEFYEINRTDIIQSLYCPDPISEVSSNIPSENSDSNIIKLEMVADALDGQLNKDTNGNYVLDITLGYYIAVKSQFIVQLLIPSYKYNTIPKGVCEENIEENPCEIFEKSPIPQFYPNQKLEPLFPYYDKDDFDRDFNENHSES</sequence>
<dbReference type="AlphaFoldDB" id="A0A3M0T830"/>
<reference evidence="1 2" key="1">
    <citation type="submission" date="2018-10" db="EMBL/GenBank/DDBJ databases">
        <title>Genome-centric metagenomics revealed C2 chemical producing, CO utilizing Clostridium with novel acetogenic gene cluster.</title>
        <authorList>
            <person name="Kang H."/>
            <person name="Park B."/>
            <person name="Choi I.G."/>
            <person name="Chang I.S."/>
        </authorList>
    </citation>
    <scope>NUCLEOTIDE SEQUENCE [LARGE SCALE GENOMIC DNA]</scope>
    <source>
        <strain evidence="1 2">H21-9</strain>
    </source>
</reference>
<evidence type="ECO:0000313" key="1">
    <source>
        <dbReference type="EMBL" id="RMD03268.1"/>
    </source>
</evidence>
<accession>A0A3M0T830</accession>
<dbReference type="RefSeq" id="WP_122057990.1">
    <property type="nucleotide sequence ID" value="NZ_RFAQ01000006.1"/>
</dbReference>
<protein>
    <submittedName>
        <fullName evidence="1">Uncharacterized protein</fullName>
    </submittedName>
</protein>
<dbReference type="EMBL" id="RFAQ01000006">
    <property type="protein sequence ID" value="RMD03268.1"/>
    <property type="molecule type" value="Genomic_DNA"/>
</dbReference>
<organism evidence="1 2">
    <name type="scientific">Clostridium autoethanogenum</name>
    <dbReference type="NCBI Taxonomy" id="84023"/>
    <lineage>
        <taxon>Bacteria</taxon>
        <taxon>Bacillati</taxon>
        <taxon>Bacillota</taxon>
        <taxon>Clostridia</taxon>
        <taxon>Eubacteriales</taxon>
        <taxon>Clostridiaceae</taxon>
        <taxon>Clostridium</taxon>
    </lineage>
</organism>